<evidence type="ECO:0008006" key="3">
    <source>
        <dbReference type="Google" id="ProtNLM"/>
    </source>
</evidence>
<dbReference type="AlphaFoldDB" id="A0A0E0FCP7"/>
<name>A0A0E0FCP7_9ORYZ</name>
<keyword evidence="2" id="KW-1185">Reference proteome</keyword>
<organism evidence="1">
    <name type="scientific">Oryza meridionalis</name>
    <dbReference type="NCBI Taxonomy" id="40149"/>
    <lineage>
        <taxon>Eukaryota</taxon>
        <taxon>Viridiplantae</taxon>
        <taxon>Streptophyta</taxon>
        <taxon>Embryophyta</taxon>
        <taxon>Tracheophyta</taxon>
        <taxon>Spermatophyta</taxon>
        <taxon>Magnoliopsida</taxon>
        <taxon>Liliopsida</taxon>
        <taxon>Poales</taxon>
        <taxon>Poaceae</taxon>
        <taxon>BOP clade</taxon>
        <taxon>Oryzoideae</taxon>
        <taxon>Oryzeae</taxon>
        <taxon>Oryzinae</taxon>
        <taxon>Oryza</taxon>
    </lineage>
</organism>
<sequence length="332" mass="37093">MSITLGGANTAVPIAGAGAFHALTDFTLCRAKINAYDDGDLRLGHLLSSPCCPRLRRLELRHVAGLIRLHLDAADALEELRLVYLPDLLRLHVDAPGLRLLRVGHRDNLPCSGDPAPVRVSAPRLEALAWDRLECIACREVIATATVRHLKKIYLFSHGGDDDETNVAAVRLLKSCTAESSEDTMKEIPYLPTVTNLRLDVNTWWKGHTIGATLARIIAKCNNIKHLSIRVSGLFKSARGLGGPKDTTRAWFIPCDDRKSLLRLLLKNVPVLEKINVKLNNTYILQSPEEFRENINFDVPGYQGFCTPYERKYLECGIFDGATKYEWTRETN</sequence>
<dbReference type="STRING" id="40149.A0A0E0FCP7"/>
<protein>
    <recommendedName>
        <fullName evidence="3">FBD domain-containing protein</fullName>
    </recommendedName>
</protein>
<reference evidence="1" key="1">
    <citation type="submission" date="2015-04" db="UniProtKB">
        <authorList>
            <consortium name="EnsemblPlants"/>
        </authorList>
    </citation>
    <scope>IDENTIFICATION</scope>
</reference>
<dbReference type="InterPro" id="IPR055312">
    <property type="entry name" value="FBL15-like"/>
</dbReference>
<dbReference type="Gramene" id="OMERI12G09960.1">
    <property type="protein sequence ID" value="OMERI12G09960.1"/>
    <property type="gene ID" value="OMERI12G09960"/>
</dbReference>
<dbReference type="EnsemblPlants" id="OMERI12G09960.1">
    <property type="protein sequence ID" value="OMERI12G09960.1"/>
    <property type="gene ID" value="OMERI12G09960"/>
</dbReference>
<evidence type="ECO:0000313" key="1">
    <source>
        <dbReference type="EnsemblPlants" id="OMERI12G09960.1"/>
    </source>
</evidence>
<evidence type="ECO:0000313" key="2">
    <source>
        <dbReference type="Proteomes" id="UP000008021"/>
    </source>
</evidence>
<proteinExistence type="predicted"/>
<accession>A0A0E0FCP7</accession>
<dbReference type="Proteomes" id="UP000008021">
    <property type="component" value="Chromosome 12"/>
</dbReference>
<dbReference type="HOGENOM" id="CLU_736477_0_0_1"/>
<dbReference type="PANTHER" id="PTHR34709:SF43">
    <property type="entry name" value="OS12G0527100 PROTEIN"/>
    <property type="match status" value="1"/>
</dbReference>
<dbReference type="PANTHER" id="PTHR34709">
    <property type="entry name" value="OS10G0396666 PROTEIN"/>
    <property type="match status" value="1"/>
</dbReference>
<dbReference type="eggNOG" id="ENOG502R3DZ">
    <property type="taxonomic scope" value="Eukaryota"/>
</dbReference>
<reference evidence="1" key="2">
    <citation type="submission" date="2018-05" db="EMBL/GenBank/DDBJ databases">
        <title>OmerRS3 (Oryza meridionalis Reference Sequence Version 3).</title>
        <authorList>
            <person name="Zhang J."/>
            <person name="Kudrna D."/>
            <person name="Lee S."/>
            <person name="Talag J."/>
            <person name="Welchert J."/>
            <person name="Wing R.A."/>
        </authorList>
    </citation>
    <scope>NUCLEOTIDE SEQUENCE [LARGE SCALE GENOMIC DNA]</scope>
    <source>
        <strain evidence="1">cv. OR44</strain>
    </source>
</reference>